<evidence type="ECO:0000313" key="2">
    <source>
        <dbReference type="Proteomes" id="UP000066737"/>
    </source>
</evidence>
<proteinExistence type="predicted"/>
<accession>A0A0U5H5J0</accession>
<dbReference type="InterPro" id="IPR036388">
    <property type="entry name" value="WH-like_DNA-bd_sf"/>
</dbReference>
<dbReference type="RefSeq" id="WP_059058419.1">
    <property type="nucleotide sequence ID" value="NZ_CEML01000004.1"/>
</dbReference>
<sequence length="175" mass="20866">MADEKPTYEFKDRDVYILRELAKDPSVSSRDLADVLEAEYGIDVSYVTVNESIRNMREAGVFREAIMPNEEYFVFELFEFKFNPEYFADTWRETMEHIRDDEHTLMYFLSDGEYQWKSIMLFPTREHGERWLHEFYKNHGKTVLNVRTSVMTNVLEFGASPDLFDHLDVADERGF</sequence>
<gene>
    <name evidence="1" type="ORF">HHUB_4058</name>
</gene>
<name>A0A0U5H5J0_9EURY</name>
<dbReference type="Gene3D" id="1.10.10.10">
    <property type="entry name" value="Winged helix-like DNA-binding domain superfamily/Winged helix DNA-binding domain"/>
    <property type="match status" value="1"/>
</dbReference>
<evidence type="ECO:0000313" key="1">
    <source>
        <dbReference type="EMBL" id="CQH63375.1"/>
    </source>
</evidence>
<protein>
    <submittedName>
        <fullName evidence="1">HTH domain protein</fullName>
    </submittedName>
</protein>
<dbReference type="EMBL" id="LN831303">
    <property type="protein sequence ID" value="CQH63375.1"/>
    <property type="molecule type" value="Genomic_DNA"/>
</dbReference>
<keyword evidence="2" id="KW-1185">Reference proteome</keyword>
<geneLocation type="plasmid" evidence="2">
    <name>pSTJ001</name>
</geneLocation>
<dbReference type="OrthoDB" id="165520at2157"/>
<dbReference type="KEGG" id="hhb:Hhub_4058"/>
<dbReference type="GeneID" id="26660407"/>
<dbReference type="AlphaFoldDB" id="A0A0U5H5J0"/>
<reference evidence="2" key="1">
    <citation type="journal article" date="2016" name="Environ. Microbiol.">
        <title>The complete genome of a viable archaeum isolated from 123-million-year-old rock salt.</title>
        <authorList>
            <person name="Jaakkola S.T."/>
            <person name="Pfeiffer F."/>
            <person name="Ravantti J.J."/>
            <person name="Guo Q."/>
            <person name="Liu Y."/>
            <person name="Chen X."/>
            <person name="Ma H."/>
            <person name="Yang C."/>
            <person name="Oksanen H.M."/>
            <person name="Bamford D.H."/>
        </authorList>
    </citation>
    <scope>NUCLEOTIDE SEQUENCE</scope>
    <source>
        <strain evidence="2">JI20-1</strain>
        <plasmid evidence="2">Plasmid pSTJ001</plasmid>
    </source>
</reference>
<organism evidence="1 2">
    <name type="scientific">Halobacterium hubeiense</name>
    <dbReference type="NCBI Taxonomy" id="1407499"/>
    <lineage>
        <taxon>Archaea</taxon>
        <taxon>Methanobacteriati</taxon>
        <taxon>Methanobacteriota</taxon>
        <taxon>Stenosarchaea group</taxon>
        <taxon>Halobacteria</taxon>
        <taxon>Halobacteriales</taxon>
        <taxon>Halobacteriaceae</taxon>
        <taxon>Halobacterium</taxon>
    </lineage>
</organism>
<dbReference type="Proteomes" id="UP000066737">
    <property type="component" value="Plasmid pSTJ001"/>
</dbReference>